<reference evidence="2 3" key="1">
    <citation type="submission" date="2018-11" db="EMBL/GenBank/DDBJ databases">
        <title>Deinococcus shelandsis sp. nov., isolated from South Shetland Islands soil of Antarctica.</title>
        <authorList>
            <person name="Tian J."/>
        </authorList>
    </citation>
    <scope>NUCLEOTIDE SEQUENCE [LARGE SCALE GENOMIC DNA]</scope>
    <source>
        <strain evidence="2 3">S14-83T</strain>
    </source>
</reference>
<dbReference type="Pfam" id="PF09348">
    <property type="entry name" value="DUF1990"/>
    <property type="match status" value="1"/>
</dbReference>
<evidence type="ECO:0000313" key="2">
    <source>
        <dbReference type="EMBL" id="AZI42192.1"/>
    </source>
</evidence>
<sequence>MQLTRTTPAALSRVLKRVSSLNPTYSHIGVTLDPQTEMEQHTVLLGTGQATFERGKAALRSWQTHQSRWLRLYPDDQPPAEGQTVLVLLTGAGLCLAFGCRVVRVLDGVRQYGFAYGSLPGHPERGEELFVVEWHPDDRVTFSLSADSQPAHGFYRLGRPFGQLVRSLGTRQYLNSVRRAAQ</sequence>
<keyword evidence="3" id="KW-1185">Reference proteome</keyword>
<dbReference type="OrthoDB" id="120660at2"/>
<dbReference type="PANTHER" id="PTHR34202:SF1">
    <property type="entry name" value="UPF0548 PROTEIN"/>
    <property type="match status" value="1"/>
</dbReference>
<evidence type="ECO:0000313" key="3">
    <source>
        <dbReference type="Proteomes" id="UP000276417"/>
    </source>
</evidence>
<dbReference type="KEGG" id="dph:EHF33_05050"/>
<dbReference type="RefSeq" id="WP_124868452.1">
    <property type="nucleotide sequence ID" value="NZ_CP034183.1"/>
</dbReference>
<name>A0A3G8YA12_9DEIO</name>
<organism evidence="2 3">
    <name type="scientific">Deinococcus psychrotolerans</name>
    <dbReference type="NCBI Taxonomy" id="2489213"/>
    <lineage>
        <taxon>Bacteria</taxon>
        <taxon>Thermotogati</taxon>
        <taxon>Deinococcota</taxon>
        <taxon>Deinococci</taxon>
        <taxon>Deinococcales</taxon>
        <taxon>Deinococcaceae</taxon>
        <taxon>Deinococcus</taxon>
    </lineage>
</organism>
<dbReference type="PIRSF" id="PIRSF010260">
    <property type="entry name" value="UCP010260"/>
    <property type="match status" value="1"/>
</dbReference>
<protein>
    <submittedName>
        <fullName evidence="2">DUF1990 domain-containing protein</fullName>
    </submittedName>
</protein>
<gene>
    <name evidence="2" type="ORF">EHF33_05050</name>
</gene>
<dbReference type="PANTHER" id="PTHR34202">
    <property type="entry name" value="UPF0548 PROTEIN"/>
    <property type="match status" value="1"/>
</dbReference>
<feature type="domain" description="DUF1990" evidence="1">
    <location>
        <begin position="24"/>
        <end position="175"/>
    </location>
</feature>
<proteinExistence type="predicted"/>
<dbReference type="EMBL" id="CP034183">
    <property type="protein sequence ID" value="AZI42192.1"/>
    <property type="molecule type" value="Genomic_DNA"/>
</dbReference>
<dbReference type="Proteomes" id="UP000276417">
    <property type="component" value="Chromosome 1"/>
</dbReference>
<evidence type="ECO:0000259" key="1">
    <source>
        <dbReference type="Pfam" id="PF09348"/>
    </source>
</evidence>
<dbReference type="InterPro" id="IPR018960">
    <property type="entry name" value="DUF1990"/>
</dbReference>
<dbReference type="InterPro" id="IPR014457">
    <property type="entry name" value="UCP010260"/>
</dbReference>
<accession>A0A3G8YA12</accession>
<dbReference type="AlphaFoldDB" id="A0A3G8YA12"/>